<keyword evidence="7" id="KW-1185">Reference proteome</keyword>
<dbReference type="Pfam" id="PF17389">
    <property type="entry name" value="Bac_rhamnosid6H"/>
    <property type="match status" value="1"/>
</dbReference>
<dbReference type="OrthoDB" id="9815108at2"/>
<dbReference type="RefSeq" id="WP_136640762.1">
    <property type="nucleotide sequence ID" value="NZ_QYRT01000004.1"/>
</dbReference>
<dbReference type="PANTHER" id="PTHR34987:SF4">
    <property type="entry name" value="ALPHA-L-RHAMNOSIDASE C-TERMINAL DOMAIN-CONTAINING PROTEIN"/>
    <property type="match status" value="1"/>
</dbReference>
<dbReference type="Gene3D" id="1.50.10.10">
    <property type="match status" value="1"/>
</dbReference>
<feature type="chain" id="PRO_5038699301" description="Alpha-L-rhamnosidase" evidence="3">
    <location>
        <begin position="32"/>
        <end position="1137"/>
    </location>
</feature>
<dbReference type="Gene3D" id="2.60.120.560">
    <property type="entry name" value="Exo-inulinase, domain 1"/>
    <property type="match status" value="1"/>
</dbReference>
<evidence type="ECO:0008006" key="8">
    <source>
        <dbReference type="Google" id="ProtNLM"/>
    </source>
</evidence>
<evidence type="ECO:0000256" key="2">
    <source>
        <dbReference type="SAM" id="Phobius"/>
    </source>
</evidence>
<feature type="compositionally biased region" description="Low complexity" evidence="1">
    <location>
        <begin position="1073"/>
        <end position="1096"/>
    </location>
</feature>
<dbReference type="PANTHER" id="PTHR34987">
    <property type="entry name" value="C, PUTATIVE (AFU_ORTHOLOGUE AFUA_3G02880)-RELATED"/>
    <property type="match status" value="1"/>
</dbReference>
<name>A0A4T2CCI8_9MICO</name>
<evidence type="ECO:0000256" key="1">
    <source>
        <dbReference type="SAM" id="MobiDB-lite"/>
    </source>
</evidence>
<gene>
    <name evidence="6" type="ORF">D4765_03095</name>
</gene>
<accession>A0A4T2CCI8</accession>
<dbReference type="GO" id="GO:0005975">
    <property type="term" value="P:carbohydrate metabolic process"/>
    <property type="evidence" value="ECO:0007669"/>
    <property type="project" value="InterPro"/>
</dbReference>
<dbReference type="Proteomes" id="UP000306192">
    <property type="component" value="Unassembled WGS sequence"/>
</dbReference>
<dbReference type="AlphaFoldDB" id="A0A4T2CCI8"/>
<feature type="domain" description="Alpha-L-rhamnosidase C-terminal" evidence="5">
    <location>
        <begin position="937"/>
        <end position="1001"/>
    </location>
</feature>
<dbReference type="InterPro" id="IPR008928">
    <property type="entry name" value="6-hairpin_glycosidase_sf"/>
</dbReference>
<keyword evidence="2" id="KW-0812">Transmembrane</keyword>
<evidence type="ECO:0000259" key="5">
    <source>
        <dbReference type="Pfam" id="PF17390"/>
    </source>
</evidence>
<dbReference type="Pfam" id="PF17390">
    <property type="entry name" value="Bac_rhamnosid_C"/>
    <property type="match status" value="1"/>
</dbReference>
<organism evidence="6 7">
    <name type="scientific">Subtercola vilae</name>
    <dbReference type="NCBI Taxonomy" id="2056433"/>
    <lineage>
        <taxon>Bacteria</taxon>
        <taxon>Bacillati</taxon>
        <taxon>Actinomycetota</taxon>
        <taxon>Actinomycetes</taxon>
        <taxon>Micrococcales</taxon>
        <taxon>Microbacteriaceae</taxon>
        <taxon>Subtercola</taxon>
    </lineage>
</organism>
<comment type="caution">
    <text evidence="6">The sequence shown here is derived from an EMBL/GenBank/DDBJ whole genome shotgun (WGS) entry which is preliminary data.</text>
</comment>
<dbReference type="Gene3D" id="2.60.420.10">
    <property type="entry name" value="Maltose phosphorylase, domain 3"/>
    <property type="match status" value="1"/>
</dbReference>
<protein>
    <recommendedName>
        <fullName evidence="8">Alpha-L-rhamnosidase</fullName>
    </recommendedName>
</protein>
<feature type="domain" description="Alpha-L-rhamnosidase six-hairpin glycosidase" evidence="4">
    <location>
        <begin position="606"/>
        <end position="831"/>
    </location>
</feature>
<evidence type="ECO:0000256" key="3">
    <source>
        <dbReference type="SAM" id="SignalP"/>
    </source>
</evidence>
<proteinExistence type="predicted"/>
<feature type="transmembrane region" description="Helical" evidence="2">
    <location>
        <begin position="1110"/>
        <end position="1128"/>
    </location>
</feature>
<feature type="region of interest" description="Disordered" evidence="1">
    <location>
        <begin position="1052"/>
        <end position="1096"/>
    </location>
</feature>
<dbReference type="SUPFAM" id="SSF48208">
    <property type="entry name" value="Six-hairpin glycosidases"/>
    <property type="match status" value="1"/>
</dbReference>
<sequence length="1137" mass="117791">MSIDPSFRPRARRAAVIAVAAATAIGSLALAGGSASAVVRNNATTPGWPVSADWQKYVQSPTSSDVRPVSVVRTSGDVTNAGALLDPSSGQSTTLTATPQTIQSSPVSIDVATQARYLRLDVTKLGLPASNDTGGHYTQLAEVQVFGADGSVDLAQNKPVTANDSLENFGWGSKYLTDGVTDTQSGVARGWTTNIHTDADLGSNSVWATIDLGSVTDISTVVLWPRTDTLSTDGQTASFPVDYTIKTSSTDASDSSFATQKTVTDQADPPAPVMKGAASIVLDYGHDVGGLPIFDVSASEGDPTLQAGYSETLAQIGPEGDGVSPWASGDSKRFDTYHVTGPGRITNPDIQGGERYEQITLTTPGSLTLTGAGIQFTPPRITADTLTGNFESSSDALNKFWYNGVYTAQLNQVPANSIGQHWTTSAEGLDVPGTSAGVGLLTAGSGWTDYTASFSAKIVTTQAGWMVRGHAAQKGGYLMILGSAGNTNVLQEVYQGADGGYQTIATVPLPMTIQLGSWYDITEVVSGSTVTTSINGTEVASFDSSTFGAGRPAFSAGSVGFRQFSGEEGMFKNLTVTGPGGDLYSNTLTDSSAVADFDVPGNNAVPLILDGAKRDRAVWSGDLAVEGPTLYYSSDSADYIRGSLELLGSWAGSNGYMPGSMPPQTPLNTEPPSSTRGGYSANYSMYFVRALADYYQYTGDTAFVQKEWPLVVNELAWNASQMGPNGLFVTDSSTGADWDYYDGSKTGEVTAFNALYYKILTDGATLAAAVGQPAQGQTYSNQAVALKDAINSKLFNSQTGVYNLSSSVTNVVAQDANVLAIDFGIAPADKVQGILDSIKSSLWTPAGTLPFSSGYQETISPFVSGFELNARFGSGNTSDALQLLSNEWGPMIAPGDLYTGTFWENLNTSGTQAAPNTNMAHGWSTMPVSALSKYVLGIQPVSAGYATWLVQPHTGDLAWTKGQAPTPHGPVVVNWSHGTGSDFAMHVEAPAQTSGTIAVPTFGGDADIRVNGQTVFSHGAPVAGTSAVQSAALTGDYVNLTVAAGTYDIATAPASDGTGVTTPPVDPSTPGDSAGSGSTITPGTAGSSGGSNSSTTAGGSNLANTGFTPWPYLAGAVLLFGAGAVLVVSMRRRRRRA</sequence>
<dbReference type="PROSITE" id="PS51318">
    <property type="entry name" value="TAT"/>
    <property type="match status" value="1"/>
</dbReference>
<dbReference type="InterPro" id="IPR008979">
    <property type="entry name" value="Galactose-bd-like_sf"/>
</dbReference>
<dbReference type="InterPro" id="IPR035396">
    <property type="entry name" value="Bac_rhamnosid6H"/>
</dbReference>
<evidence type="ECO:0000313" key="6">
    <source>
        <dbReference type="EMBL" id="TIH40128.1"/>
    </source>
</evidence>
<reference evidence="6 7" key="1">
    <citation type="journal article" date="2019" name="Microorganisms">
        <title>Systematic Affiliation and Genome Analysis of Subtercola vilae DB165(T) with Particular Emphasis on Cold Adaptation of an Isolate from a High-Altitude Cold Volcano Lake.</title>
        <authorList>
            <person name="Villalobos A.S."/>
            <person name="Wiese J."/>
            <person name="Imhoff J.F."/>
            <person name="Dorador C."/>
            <person name="Keller A."/>
            <person name="Hentschel U."/>
        </authorList>
    </citation>
    <scope>NUCLEOTIDE SEQUENCE [LARGE SCALE GENOMIC DNA]</scope>
    <source>
        <strain evidence="6 7">DB165</strain>
    </source>
</reference>
<keyword evidence="2" id="KW-1133">Transmembrane helix</keyword>
<evidence type="ECO:0000313" key="7">
    <source>
        <dbReference type="Proteomes" id="UP000306192"/>
    </source>
</evidence>
<dbReference type="EMBL" id="QYRT01000004">
    <property type="protein sequence ID" value="TIH40128.1"/>
    <property type="molecule type" value="Genomic_DNA"/>
</dbReference>
<keyword evidence="3" id="KW-0732">Signal</keyword>
<dbReference type="InterPro" id="IPR006311">
    <property type="entry name" value="TAT_signal"/>
</dbReference>
<dbReference type="SUPFAM" id="SSF49785">
    <property type="entry name" value="Galactose-binding domain-like"/>
    <property type="match status" value="1"/>
</dbReference>
<feature type="signal peptide" evidence="3">
    <location>
        <begin position="1"/>
        <end position="31"/>
    </location>
</feature>
<dbReference type="InterPro" id="IPR012341">
    <property type="entry name" value="6hp_glycosidase-like_sf"/>
</dbReference>
<dbReference type="Gene3D" id="2.60.120.260">
    <property type="entry name" value="Galactose-binding domain-like"/>
    <property type="match status" value="1"/>
</dbReference>
<dbReference type="InterPro" id="IPR035398">
    <property type="entry name" value="Bac_rhamnosid_C"/>
</dbReference>
<evidence type="ECO:0000259" key="4">
    <source>
        <dbReference type="Pfam" id="PF17389"/>
    </source>
</evidence>
<keyword evidence="2" id="KW-0472">Membrane</keyword>